<dbReference type="OrthoDB" id="4350434at2"/>
<sequence>MIGASPHPGSPPNGPRHPRTSSPRRAHVRLPLAAADLDVADPADANLTGANLNSANLTRADLTCANLYGADLTGATEMQVRSSVGTRWPAGMAERMRLRSDEVVPGAWVVAGRQGPDRTAVPSR</sequence>
<evidence type="ECO:0000313" key="2">
    <source>
        <dbReference type="EMBL" id="MXQ65773.1"/>
    </source>
</evidence>
<evidence type="ECO:0008006" key="4">
    <source>
        <dbReference type="Google" id="ProtNLM"/>
    </source>
</evidence>
<organism evidence="2 3">
    <name type="scientific">Actinomadura rayongensis</name>
    <dbReference type="NCBI Taxonomy" id="1429076"/>
    <lineage>
        <taxon>Bacteria</taxon>
        <taxon>Bacillati</taxon>
        <taxon>Actinomycetota</taxon>
        <taxon>Actinomycetes</taxon>
        <taxon>Streptosporangiales</taxon>
        <taxon>Thermomonosporaceae</taxon>
        <taxon>Actinomadura</taxon>
    </lineage>
</organism>
<dbReference type="SUPFAM" id="SSF141571">
    <property type="entry name" value="Pentapeptide repeat-like"/>
    <property type="match status" value="1"/>
</dbReference>
<feature type="region of interest" description="Disordered" evidence="1">
    <location>
        <begin position="1"/>
        <end position="25"/>
    </location>
</feature>
<dbReference type="InterPro" id="IPR001646">
    <property type="entry name" value="5peptide_repeat"/>
</dbReference>
<feature type="compositionally biased region" description="Basic residues" evidence="1">
    <location>
        <begin position="16"/>
        <end position="25"/>
    </location>
</feature>
<proteinExistence type="predicted"/>
<dbReference type="AlphaFoldDB" id="A0A6I4W9C4"/>
<evidence type="ECO:0000313" key="3">
    <source>
        <dbReference type="Proteomes" id="UP000431901"/>
    </source>
</evidence>
<dbReference type="Proteomes" id="UP000431901">
    <property type="component" value="Unassembled WGS sequence"/>
</dbReference>
<keyword evidence="3" id="KW-1185">Reference proteome</keyword>
<accession>A0A6I4W9C4</accession>
<name>A0A6I4W9C4_9ACTN</name>
<protein>
    <recommendedName>
        <fullName evidence="4">Pentapeptide repeat-containing protein</fullName>
    </recommendedName>
</protein>
<reference evidence="2 3" key="1">
    <citation type="submission" date="2019-12" db="EMBL/GenBank/DDBJ databases">
        <title>Nocardia macrotermitis sp. nov. and Nocardia aurantia sp. nov., isolated from the gut of the fungus growing-termite Macrotermes natalensis.</title>
        <authorList>
            <person name="Christine B."/>
            <person name="Rene B."/>
        </authorList>
    </citation>
    <scope>NUCLEOTIDE SEQUENCE [LARGE SCALE GENOMIC DNA]</scope>
    <source>
        <strain evidence="2 3">DSM 102126</strain>
    </source>
</reference>
<dbReference type="Pfam" id="PF00805">
    <property type="entry name" value="Pentapeptide"/>
    <property type="match status" value="1"/>
</dbReference>
<evidence type="ECO:0000256" key="1">
    <source>
        <dbReference type="SAM" id="MobiDB-lite"/>
    </source>
</evidence>
<dbReference type="Gene3D" id="2.160.20.80">
    <property type="entry name" value="E3 ubiquitin-protein ligase SopA"/>
    <property type="match status" value="1"/>
</dbReference>
<comment type="caution">
    <text evidence="2">The sequence shown here is derived from an EMBL/GenBank/DDBJ whole genome shotgun (WGS) entry which is preliminary data.</text>
</comment>
<gene>
    <name evidence="2" type="ORF">GQ466_17245</name>
</gene>
<dbReference type="EMBL" id="WUTW01000003">
    <property type="protein sequence ID" value="MXQ65773.1"/>
    <property type="molecule type" value="Genomic_DNA"/>
</dbReference>